<proteinExistence type="predicted"/>
<reference evidence="2 3" key="1">
    <citation type="journal article" date="2016" name="Nat. Commun.">
        <title>Thousands of microbial genomes shed light on interconnected biogeochemical processes in an aquifer system.</title>
        <authorList>
            <person name="Anantharaman K."/>
            <person name="Brown C.T."/>
            <person name="Hug L.A."/>
            <person name="Sharon I."/>
            <person name="Castelle C.J."/>
            <person name="Probst A.J."/>
            <person name="Thomas B.C."/>
            <person name="Singh A."/>
            <person name="Wilkins M.J."/>
            <person name="Karaoz U."/>
            <person name="Brodie E.L."/>
            <person name="Williams K.H."/>
            <person name="Hubbard S.S."/>
            <person name="Banfield J.F."/>
        </authorList>
    </citation>
    <scope>NUCLEOTIDE SEQUENCE [LARGE SCALE GENOMIC DNA]</scope>
</reference>
<dbReference type="Gene3D" id="1.10.3730.20">
    <property type="match status" value="1"/>
</dbReference>
<evidence type="ECO:0000313" key="2">
    <source>
        <dbReference type="EMBL" id="OGC79562.1"/>
    </source>
</evidence>
<keyword evidence="1" id="KW-0812">Transmembrane</keyword>
<evidence type="ECO:0000256" key="1">
    <source>
        <dbReference type="SAM" id="Phobius"/>
    </source>
</evidence>
<sequence>MVRMFQILLVVLAVVSVAIGDVFIKKAAQHATFLEAITDKWLLLGVLLYMVQIVLFTWMFVKGWDLSVVGSMQTVFYAAVVIGAGYFVFQERLNPAQIVGISLAFLGVVITNVFSS</sequence>
<evidence type="ECO:0000313" key="3">
    <source>
        <dbReference type="Proteomes" id="UP000177845"/>
    </source>
</evidence>
<keyword evidence="1" id="KW-1133">Transmembrane helix</keyword>
<dbReference type="InterPro" id="IPR037185">
    <property type="entry name" value="EmrE-like"/>
</dbReference>
<dbReference type="SUPFAM" id="SSF103481">
    <property type="entry name" value="Multidrug resistance efflux transporter EmrE"/>
    <property type="match status" value="1"/>
</dbReference>
<keyword evidence="1" id="KW-0472">Membrane</keyword>
<evidence type="ECO:0008006" key="4">
    <source>
        <dbReference type="Google" id="ProtNLM"/>
    </source>
</evidence>
<dbReference type="EMBL" id="MEWJ01000046">
    <property type="protein sequence ID" value="OGC79562.1"/>
    <property type="molecule type" value="Genomic_DNA"/>
</dbReference>
<dbReference type="AlphaFoldDB" id="A0A1F4XD17"/>
<name>A0A1F4XD17_UNCKA</name>
<comment type="caution">
    <text evidence="2">The sequence shown here is derived from an EMBL/GenBank/DDBJ whole genome shotgun (WGS) entry which is preliminary data.</text>
</comment>
<feature type="transmembrane region" description="Helical" evidence="1">
    <location>
        <begin position="68"/>
        <end position="89"/>
    </location>
</feature>
<organism evidence="2 3">
    <name type="scientific">candidate division WWE3 bacterium RIFOXYD1_FULL_43_17</name>
    <dbReference type="NCBI Taxonomy" id="1802652"/>
    <lineage>
        <taxon>Bacteria</taxon>
        <taxon>Katanobacteria</taxon>
    </lineage>
</organism>
<dbReference type="Proteomes" id="UP000177845">
    <property type="component" value="Unassembled WGS sequence"/>
</dbReference>
<protein>
    <recommendedName>
        <fullName evidence="4">EamA domain-containing protein</fullName>
    </recommendedName>
</protein>
<feature type="transmembrane region" description="Helical" evidence="1">
    <location>
        <begin position="44"/>
        <end position="61"/>
    </location>
</feature>
<gene>
    <name evidence="2" type="ORF">A3K01_01445</name>
</gene>
<accession>A0A1F4XD17</accession>
<feature type="transmembrane region" description="Helical" evidence="1">
    <location>
        <begin position="95"/>
        <end position="114"/>
    </location>
</feature>